<dbReference type="SUPFAM" id="SSF102198">
    <property type="entry name" value="Putative cyclase"/>
    <property type="match status" value="1"/>
</dbReference>
<dbReference type="STRING" id="889306.KP78_19090"/>
<organism evidence="1 2">
    <name type="scientific">Jeotgalibacillus soli</name>
    <dbReference type="NCBI Taxonomy" id="889306"/>
    <lineage>
        <taxon>Bacteria</taxon>
        <taxon>Bacillati</taxon>
        <taxon>Bacillota</taxon>
        <taxon>Bacilli</taxon>
        <taxon>Bacillales</taxon>
        <taxon>Caryophanaceae</taxon>
        <taxon>Jeotgalibacillus</taxon>
    </lineage>
</organism>
<proteinExistence type="predicted"/>
<evidence type="ECO:0000313" key="1">
    <source>
        <dbReference type="EMBL" id="KIL46791.1"/>
    </source>
</evidence>
<dbReference type="InterPro" id="IPR007325">
    <property type="entry name" value="KFase/CYL"/>
</dbReference>
<dbReference type="GO" id="GO:0004061">
    <property type="term" value="F:arylformamidase activity"/>
    <property type="evidence" value="ECO:0007669"/>
    <property type="project" value="InterPro"/>
</dbReference>
<dbReference type="InterPro" id="IPR037175">
    <property type="entry name" value="KFase_sf"/>
</dbReference>
<comment type="caution">
    <text evidence="1">The sequence shown here is derived from an EMBL/GenBank/DDBJ whole genome shotgun (WGS) entry which is preliminary data.</text>
</comment>
<name>A0A0C2VQR2_9BACL</name>
<protein>
    <submittedName>
        <fullName evidence="1">Uncharacterized protein</fullName>
    </submittedName>
</protein>
<dbReference type="Gene3D" id="3.50.30.50">
    <property type="entry name" value="Putative cyclase"/>
    <property type="match status" value="1"/>
</dbReference>
<evidence type="ECO:0000313" key="2">
    <source>
        <dbReference type="Proteomes" id="UP000031938"/>
    </source>
</evidence>
<dbReference type="Proteomes" id="UP000031938">
    <property type="component" value="Unassembled WGS sequence"/>
</dbReference>
<dbReference type="EMBL" id="JXRP01000016">
    <property type="protein sequence ID" value="KIL46791.1"/>
    <property type="molecule type" value="Genomic_DNA"/>
</dbReference>
<dbReference type="AlphaFoldDB" id="A0A0C2VQR2"/>
<dbReference type="GO" id="GO:0019441">
    <property type="term" value="P:L-tryptophan catabolic process to kynurenine"/>
    <property type="evidence" value="ECO:0007669"/>
    <property type="project" value="InterPro"/>
</dbReference>
<gene>
    <name evidence="1" type="ORF">KP78_19090</name>
</gene>
<dbReference type="OrthoDB" id="9796085at2"/>
<dbReference type="RefSeq" id="WP_084219910.1">
    <property type="nucleotide sequence ID" value="NZ_JXRP01000016.1"/>
</dbReference>
<dbReference type="PATRIC" id="fig|889306.3.peg.1925"/>
<accession>A0A0C2VQR2</accession>
<dbReference type="Pfam" id="PF04199">
    <property type="entry name" value="Cyclase"/>
    <property type="match status" value="1"/>
</dbReference>
<reference evidence="1 2" key="1">
    <citation type="submission" date="2015-01" db="EMBL/GenBank/DDBJ databases">
        <title>Genome sequencing of Jeotgalibacillus soli.</title>
        <authorList>
            <person name="Goh K.M."/>
            <person name="Chan K.-G."/>
            <person name="Yaakop A.S."/>
            <person name="Ee R."/>
            <person name="Gan H.M."/>
            <person name="Chan C.S."/>
        </authorList>
    </citation>
    <scope>NUCLEOTIDE SEQUENCE [LARGE SCALE GENOMIC DNA]</scope>
    <source>
        <strain evidence="1 2">P9</strain>
    </source>
</reference>
<sequence>MSIIDISMRLSSTTACWPGDTPFDYEASLIKSESGVVHVGKIEISTYLDAPFHFVEQVEKVHEMPLDCCISKAVVINCTAKDEIGEEDVIPHLNQEDITSVLLKICHWDHCQPIPSSIPLIRNTLPLRLAEFGISLIGVGLPSVDAIDSINLPIQRALYKNGIWILEGIVLDHVNLGIYNSLSFRSWLTEQMEILYELS</sequence>
<keyword evidence="2" id="KW-1185">Reference proteome</keyword>